<dbReference type="STRING" id="645991.Sgly_3231"/>
<evidence type="ECO:0000256" key="3">
    <source>
        <dbReference type="ARBA" id="ARBA00022553"/>
    </source>
</evidence>
<comment type="subcellular location">
    <subcellularLocation>
        <location evidence="1">Cytoplasm</location>
    </subcellularLocation>
</comment>
<dbReference type="eggNOG" id="COG3052">
    <property type="taxonomic scope" value="Bacteria"/>
</dbReference>
<evidence type="ECO:0000313" key="4">
    <source>
        <dbReference type="EMBL" id="ADY57495.1"/>
    </source>
</evidence>
<dbReference type="NCBIfam" id="NF009726">
    <property type="entry name" value="PRK13253.1"/>
    <property type="match status" value="1"/>
</dbReference>
<proteinExistence type="predicted"/>
<dbReference type="InterPro" id="IPR006495">
    <property type="entry name" value="CitD"/>
</dbReference>
<keyword evidence="5" id="KW-1185">Reference proteome</keyword>
<evidence type="ECO:0000256" key="2">
    <source>
        <dbReference type="ARBA" id="ARBA00022490"/>
    </source>
</evidence>
<evidence type="ECO:0000256" key="1">
    <source>
        <dbReference type="ARBA" id="ARBA00004496"/>
    </source>
</evidence>
<keyword evidence="3" id="KW-0597">Phosphoprotein</keyword>
<keyword evidence="2" id="KW-0963">Cytoplasm</keyword>
<gene>
    <name evidence="4" type="ordered locus">Sgly_3231</name>
</gene>
<dbReference type="EMBL" id="CP002547">
    <property type="protein sequence ID" value="ADY57495.1"/>
    <property type="molecule type" value="Genomic_DNA"/>
</dbReference>
<dbReference type="OrthoDB" id="1120942at2"/>
<dbReference type="Proteomes" id="UP000007488">
    <property type="component" value="Chromosome"/>
</dbReference>
<dbReference type="AlphaFoldDB" id="F0T1S1"/>
<dbReference type="NCBIfam" id="TIGR01608">
    <property type="entry name" value="citD"/>
    <property type="match status" value="1"/>
</dbReference>
<keyword evidence="4" id="KW-0456">Lyase</keyword>
<dbReference type="InterPro" id="IPR023439">
    <property type="entry name" value="Mal_deCO2ase/Cit_lyase_ACP"/>
</dbReference>
<dbReference type="GO" id="GO:0016829">
    <property type="term" value="F:lyase activity"/>
    <property type="evidence" value="ECO:0007669"/>
    <property type="project" value="UniProtKB-KW"/>
</dbReference>
<dbReference type="GO" id="GO:0005737">
    <property type="term" value="C:cytoplasm"/>
    <property type="evidence" value="ECO:0007669"/>
    <property type="project" value="UniProtKB-SubCell"/>
</dbReference>
<accession>F0T1S1</accession>
<sequence length="99" mass="11041">MKISRTAQVGTPDASDIMVMVSPNDKGGVKLEIQSKPVVMKQFGRHIEEVIRQKVEEMGVTDIVIKAKDNGALDYVIRARLQAAIEKAVFVYDKFYTKG</sequence>
<dbReference type="Pfam" id="PF06857">
    <property type="entry name" value="ACP"/>
    <property type="match status" value="1"/>
</dbReference>
<dbReference type="HOGENOM" id="CLU_158489_1_0_9"/>
<evidence type="ECO:0000313" key="5">
    <source>
        <dbReference type="Proteomes" id="UP000007488"/>
    </source>
</evidence>
<reference evidence="4 5" key="1">
    <citation type="journal article" date="2011" name="Stand. Genomic Sci.">
        <title>Complete genome sequence of Syntrophobotulus glycolicus type strain (FlGlyR).</title>
        <authorList>
            <person name="Han C."/>
            <person name="Mwirichia R."/>
            <person name="Chertkov O."/>
            <person name="Held B."/>
            <person name="Lapidus A."/>
            <person name="Nolan M."/>
            <person name="Lucas S."/>
            <person name="Hammon N."/>
            <person name="Deshpande S."/>
            <person name="Cheng J.F."/>
            <person name="Tapia R."/>
            <person name="Goodwin L."/>
            <person name="Pitluck S."/>
            <person name="Huntemann M."/>
            <person name="Liolios K."/>
            <person name="Ivanova N."/>
            <person name="Pagani I."/>
            <person name="Mavromatis K."/>
            <person name="Ovchinikova G."/>
            <person name="Pati A."/>
            <person name="Chen A."/>
            <person name="Palaniappan K."/>
            <person name="Land M."/>
            <person name="Hauser L."/>
            <person name="Brambilla E.M."/>
            <person name="Rohde M."/>
            <person name="Spring S."/>
            <person name="Sikorski J."/>
            <person name="Goker M."/>
            <person name="Woyke T."/>
            <person name="Bristow J."/>
            <person name="Eisen J.A."/>
            <person name="Markowitz V."/>
            <person name="Hugenholtz P."/>
            <person name="Kyrpides N.C."/>
            <person name="Klenk H.P."/>
            <person name="Detter J.C."/>
        </authorList>
    </citation>
    <scope>NUCLEOTIDE SEQUENCE [LARGE SCALE GENOMIC DNA]</scope>
    <source>
        <strain evidence="5">DSM 8271 / FlGlyR</strain>
    </source>
</reference>
<reference evidence="5" key="2">
    <citation type="submission" date="2011-02" db="EMBL/GenBank/DDBJ databases">
        <title>The complete genome of Syntrophobotulus glycolicus DSM 8271.</title>
        <authorList>
            <person name="Lucas S."/>
            <person name="Copeland A."/>
            <person name="Lapidus A."/>
            <person name="Bruce D."/>
            <person name="Goodwin L."/>
            <person name="Pitluck S."/>
            <person name="Kyrpides N."/>
            <person name="Mavromatis K."/>
            <person name="Pagani I."/>
            <person name="Ivanova N."/>
            <person name="Mikhailova N."/>
            <person name="Chertkov O."/>
            <person name="Held B."/>
            <person name="Detter J.C."/>
            <person name="Tapia R."/>
            <person name="Han C."/>
            <person name="Land M."/>
            <person name="Hauser L."/>
            <person name="Markowitz V."/>
            <person name="Cheng J.-F."/>
            <person name="Hugenholtz P."/>
            <person name="Woyke T."/>
            <person name="Wu D."/>
            <person name="Spring S."/>
            <person name="Schroeder M."/>
            <person name="Brambilla E."/>
            <person name="Klenk H.-P."/>
            <person name="Eisen J.A."/>
        </authorList>
    </citation>
    <scope>NUCLEOTIDE SEQUENCE [LARGE SCALE GENOMIC DNA]</scope>
    <source>
        <strain evidence="5">DSM 8271 / FlGlyR</strain>
    </source>
</reference>
<protein>
    <submittedName>
        <fullName evidence="4">Citrate lyase acyl carrier protein</fullName>
    </submittedName>
</protein>
<organism evidence="4 5">
    <name type="scientific">Syntrophobotulus glycolicus (strain DSM 8271 / FlGlyR)</name>
    <dbReference type="NCBI Taxonomy" id="645991"/>
    <lineage>
        <taxon>Bacteria</taxon>
        <taxon>Bacillati</taxon>
        <taxon>Bacillota</taxon>
        <taxon>Clostridia</taxon>
        <taxon>Eubacteriales</taxon>
        <taxon>Desulfitobacteriaceae</taxon>
        <taxon>Syntrophobotulus</taxon>
    </lineage>
</organism>
<dbReference type="PIRSF" id="PIRSF002736">
    <property type="entry name" value="Citrt_lyas_gamma"/>
    <property type="match status" value="1"/>
</dbReference>
<dbReference type="KEGG" id="sgy:Sgly_3231"/>
<dbReference type="RefSeq" id="WP_013626220.1">
    <property type="nucleotide sequence ID" value="NC_015172.1"/>
</dbReference>
<name>F0T1S1_SYNGF</name>